<feature type="non-terminal residue" evidence="1">
    <location>
        <position position="1"/>
    </location>
</feature>
<evidence type="ECO:0000313" key="2">
    <source>
        <dbReference type="Proteomes" id="UP000000311"/>
    </source>
</evidence>
<dbReference type="Proteomes" id="UP000000311">
    <property type="component" value="Unassembled WGS sequence"/>
</dbReference>
<accession>E2A8Z8</accession>
<dbReference type="STRING" id="104421.E2A8Z8"/>
<organism evidence="2">
    <name type="scientific">Camponotus floridanus</name>
    <name type="common">Florida carpenter ant</name>
    <dbReference type="NCBI Taxonomy" id="104421"/>
    <lineage>
        <taxon>Eukaryota</taxon>
        <taxon>Metazoa</taxon>
        <taxon>Ecdysozoa</taxon>
        <taxon>Arthropoda</taxon>
        <taxon>Hexapoda</taxon>
        <taxon>Insecta</taxon>
        <taxon>Pterygota</taxon>
        <taxon>Neoptera</taxon>
        <taxon>Endopterygota</taxon>
        <taxon>Hymenoptera</taxon>
        <taxon>Apocrita</taxon>
        <taxon>Aculeata</taxon>
        <taxon>Formicoidea</taxon>
        <taxon>Formicidae</taxon>
        <taxon>Formicinae</taxon>
        <taxon>Camponotus</taxon>
    </lineage>
</organism>
<sequence length="97" mass="10876">KTGFQSRADQDYVTHLALSTRRAQNAMKALNDGSISEGVRIPSSNLRNSTNLPQVVRYENGRLVAQGDMTDVILVLRHQRGQFRNPDADVFVQTCYP</sequence>
<reference evidence="1 2" key="1">
    <citation type="journal article" date="2010" name="Science">
        <title>Genomic comparison of the ants Camponotus floridanus and Harpegnathos saltator.</title>
        <authorList>
            <person name="Bonasio R."/>
            <person name="Zhang G."/>
            <person name="Ye C."/>
            <person name="Mutti N.S."/>
            <person name="Fang X."/>
            <person name="Qin N."/>
            <person name="Donahue G."/>
            <person name="Yang P."/>
            <person name="Li Q."/>
            <person name="Li C."/>
            <person name="Zhang P."/>
            <person name="Huang Z."/>
            <person name="Berger S.L."/>
            <person name="Reinberg D."/>
            <person name="Wang J."/>
            <person name="Liebig J."/>
        </authorList>
    </citation>
    <scope>NUCLEOTIDE SEQUENCE [LARGE SCALE GENOMIC DNA]</scope>
    <source>
        <strain evidence="2">C129</strain>
    </source>
</reference>
<evidence type="ECO:0000313" key="1">
    <source>
        <dbReference type="EMBL" id="EFN70097.1"/>
    </source>
</evidence>
<dbReference type="OrthoDB" id="7553586at2759"/>
<feature type="non-terminal residue" evidence="1">
    <location>
        <position position="97"/>
    </location>
</feature>
<keyword evidence="2" id="KW-1185">Reference proteome</keyword>
<protein>
    <submittedName>
        <fullName evidence="1">Uncharacterized protein</fullName>
    </submittedName>
</protein>
<dbReference type="AlphaFoldDB" id="E2A8Z8"/>
<gene>
    <name evidence="1" type="ORF">EAG_07492</name>
</gene>
<dbReference type="EMBL" id="GL437703">
    <property type="protein sequence ID" value="EFN70097.1"/>
    <property type="molecule type" value="Genomic_DNA"/>
</dbReference>
<dbReference type="InParanoid" id="E2A8Z8"/>
<name>E2A8Z8_CAMFO</name>
<proteinExistence type="predicted"/>